<feature type="transmembrane region" description="Helical" evidence="1">
    <location>
        <begin position="73"/>
        <end position="97"/>
    </location>
</feature>
<protein>
    <submittedName>
        <fullName evidence="2">Uncharacterized protein</fullName>
    </submittedName>
</protein>
<keyword evidence="1" id="KW-0472">Membrane</keyword>
<keyword evidence="1" id="KW-0812">Transmembrane</keyword>
<dbReference type="AlphaFoldDB" id="A0A8D8LDJ3"/>
<sequence length="99" mass="11899">MYFIFFSLPPFLIFHSVLLPKVPKCFHFLGTHNMKQFSLLYPQFFHSLFPYLALVFLAKIQNFHFSTYFSFPFTFSSCHGLFFQLCVFFINTFFIFVCN</sequence>
<name>A0A8D8LDJ3_9HEMI</name>
<keyword evidence="1" id="KW-1133">Transmembrane helix</keyword>
<evidence type="ECO:0000256" key="1">
    <source>
        <dbReference type="SAM" id="Phobius"/>
    </source>
</evidence>
<reference evidence="2" key="1">
    <citation type="submission" date="2021-05" db="EMBL/GenBank/DDBJ databases">
        <authorList>
            <person name="Alioto T."/>
            <person name="Alioto T."/>
            <person name="Gomez Garrido J."/>
        </authorList>
    </citation>
    <scope>NUCLEOTIDE SEQUENCE</scope>
</reference>
<accession>A0A8D8LDJ3</accession>
<organism evidence="2">
    <name type="scientific">Cacopsylla melanoneura</name>
    <dbReference type="NCBI Taxonomy" id="428564"/>
    <lineage>
        <taxon>Eukaryota</taxon>
        <taxon>Metazoa</taxon>
        <taxon>Ecdysozoa</taxon>
        <taxon>Arthropoda</taxon>
        <taxon>Hexapoda</taxon>
        <taxon>Insecta</taxon>
        <taxon>Pterygota</taxon>
        <taxon>Neoptera</taxon>
        <taxon>Paraneoptera</taxon>
        <taxon>Hemiptera</taxon>
        <taxon>Sternorrhyncha</taxon>
        <taxon>Psylloidea</taxon>
        <taxon>Psyllidae</taxon>
        <taxon>Psyllinae</taxon>
        <taxon>Cacopsylla</taxon>
    </lineage>
</organism>
<evidence type="ECO:0000313" key="2">
    <source>
        <dbReference type="EMBL" id="CAG6608014.1"/>
    </source>
</evidence>
<dbReference type="EMBL" id="HBUF01009839">
    <property type="protein sequence ID" value="CAG6608014.1"/>
    <property type="molecule type" value="Transcribed_RNA"/>
</dbReference>
<proteinExistence type="predicted"/>
<feature type="transmembrane region" description="Helical" evidence="1">
    <location>
        <begin position="44"/>
        <end position="61"/>
    </location>
</feature>